<dbReference type="Pfam" id="PF02467">
    <property type="entry name" value="Whib"/>
    <property type="match status" value="1"/>
</dbReference>
<dbReference type="GO" id="GO:0051539">
    <property type="term" value="F:4 iron, 4 sulfur cluster binding"/>
    <property type="evidence" value="ECO:0007669"/>
    <property type="project" value="UniProtKB-UniRule"/>
</dbReference>
<dbReference type="GO" id="GO:0046872">
    <property type="term" value="F:metal ion binding"/>
    <property type="evidence" value="ECO:0007669"/>
    <property type="project" value="UniProtKB-KW"/>
</dbReference>
<accession>A0A919C3L0</accession>
<proteinExistence type="inferred from homology"/>
<feature type="domain" description="4Fe-4S Wbl-type" evidence="12">
    <location>
        <begin position="19"/>
        <end position="78"/>
    </location>
</feature>
<comment type="PTM">
    <text evidence="11">The Fe-S cluster can be nitrosylated by nitric oxide (NO).</text>
</comment>
<reference evidence="14" key="1">
    <citation type="journal article" date="2019" name="Int. J. Syst. Evol. Microbiol.">
        <title>The Global Catalogue of Microorganisms (GCM) 10K type strain sequencing project: providing services to taxonomists for standard genome sequencing and annotation.</title>
        <authorList>
            <consortium name="The Broad Institute Genomics Platform"/>
            <consortium name="The Broad Institute Genome Sequencing Center for Infectious Disease"/>
            <person name="Wu L."/>
            <person name="Ma J."/>
        </authorList>
    </citation>
    <scope>NUCLEOTIDE SEQUENCE [LARGE SCALE GENOMIC DNA]</scope>
    <source>
        <strain evidence="14">JCM 4253</strain>
    </source>
</reference>
<evidence type="ECO:0000256" key="6">
    <source>
        <dbReference type="ARBA" id="ARBA00023014"/>
    </source>
</evidence>
<feature type="binding site" evidence="11">
    <location>
        <position position="45"/>
    </location>
    <ligand>
        <name>[4Fe-4S] cluster</name>
        <dbReference type="ChEBI" id="CHEBI:49883"/>
    </ligand>
</feature>
<keyword evidence="8 11" id="KW-0238">DNA-binding</keyword>
<dbReference type="PANTHER" id="PTHR38839">
    <property type="entry name" value="TRANSCRIPTIONAL REGULATOR WHID-RELATED"/>
    <property type="match status" value="1"/>
</dbReference>
<keyword evidence="14" id="KW-1185">Reference proteome</keyword>
<keyword evidence="11" id="KW-0963">Cytoplasm</keyword>
<comment type="caution">
    <text evidence="13">The sequence shown here is derived from an EMBL/GenBank/DDBJ whole genome shotgun (WGS) entry which is preliminary data.</text>
</comment>
<comment type="subcellular location">
    <subcellularLocation>
        <location evidence="1 11">Cytoplasm</location>
    </subcellularLocation>
</comment>
<keyword evidence="3 11" id="KW-0004">4Fe-4S</keyword>
<feature type="binding site" evidence="11">
    <location>
        <position position="20"/>
    </location>
    <ligand>
        <name>[4Fe-4S] cluster</name>
        <dbReference type="ChEBI" id="CHEBI:49883"/>
    </ligand>
</feature>
<dbReference type="InterPro" id="IPR034768">
    <property type="entry name" value="4FE4S_WBL"/>
</dbReference>
<evidence type="ECO:0000256" key="9">
    <source>
        <dbReference type="ARBA" id="ARBA00023157"/>
    </source>
</evidence>
<keyword evidence="7 11" id="KW-0805">Transcription regulation</keyword>
<dbReference type="PROSITE" id="PS51674">
    <property type="entry name" value="4FE4S_WBL"/>
    <property type="match status" value="1"/>
</dbReference>
<dbReference type="GO" id="GO:0003677">
    <property type="term" value="F:DNA binding"/>
    <property type="evidence" value="ECO:0007669"/>
    <property type="project" value="UniProtKB-UniRule"/>
</dbReference>
<keyword evidence="5 11" id="KW-0408">Iron</keyword>
<dbReference type="InterPro" id="IPR003482">
    <property type="entry name" value="Whib"/>
</dbReference>
<evidence type="ECO:0000256" key="3">
    <source>
        <dbReference type="ARBA" id="ARBA00022485"/>
    </source>
</evidence>
<evidence type="ECO:0000256" key="4">
    <source>
        <dbReference type="ARBA" id="ARBA00022723"/>
    </source>
</evidence>
<dbReference type="AlphaFoldDB" id="A0A919C3L0"/>
<dbReference type="GO" id="GO:0005737">
    <property type="term" value="C:cytoplasm"/>
    <property type="evidence" value="ECO:0007669"/>
    <property type="project" value="UniProtKB-SubCell"/>
</dbReference>
<evidence type="ECO:0000313" key="13">
    <source>
        <dbReference type="EMBL" id="GHG41991.1"/>
    </source>
</evidence>
<dbReference type="GO" id="GO:0045454">
    <property type="term" value="P:cell redox homeostasis"/>
    <property type="evidence" value="ECO:0007669"/>
    <property type="project" value="TreeGrafter"/>
</dbReference>
<comment type="similarity">
    <text evidence="2 11">Belongs to the WhiB family.</text>
</comment>
<evidence type="ECO:0000313" key="14">
    <source>
        <dbReference type="Proteomes" id="UP000619355"/>
    </source>
</evidence>
<feature type="binding site" evidence="11">
    <location>
        <position position="48"/>
    </location>
    <ligand>
        <name>[4Fe-4S] cluster</name>
        <dbReference type="ChEBI" id="CHEBI:49883"/>
    </ligand>
</feature>
<dbReference type="GO" id="GO:0035731">
    <property type="term" value="F:dinitrosyl-iron complex binding"/>
    <property type="evidence" value="ECO:0007669"/>
    <property type="project" value="UniProtKB-UniRule"/>
</dbReference>
<comment type="PTM">
    <text evidence="11">Upon Fe-S cluster removal intramolecular disulfide bonds are formed.</text>
</comment>
<gene>
    <name evidence="11" type="primary">whiB</name>
    <name evidence="13" type="ORF">GCM10018980_17250</name>
</gene>
<keyword evidence="6 11" id="KW-0411">Iron-sulfur</keyword>
<feature type="binding site" evidence="11">
    <location>
        <position position="54"/>
    </location>
    <ligand>
        <name>[4Fe-4S] cluster</name>
        <dbReference type="ChEBI" id="CHEBI:49883"/>
    </ligand>
</feature>
<sequence length="87" mass="9867">MMRSPASWDSESDWRVHALCVGEDPELFFPVTETDAATARARAVCRRCPVLRPCRDWAVRHGETDGVWGATTASQRRAIRRAILLDR</sequence>
<dbReference type="Proteomes" id="UP000619355">
    <property type="component" value="Unassembled WGS sequence"/>
</dbReference>
<evidence type="ECO:0000256" key="1">
    <source>
        <dbReference type="ARBA" id="ARBA00004496"/>
    </source>
</evidence>
<dbReference type="HAMAP" id="MF_01479">
    <property type="entry name" value="WhiB"/>
    <property type="match status" value="1"/>
</dbReference>
<keyword evidence="10 11" id="KW-0804">Transcription</keyword>
<dbReference type="RefSeq" id="WP_306419720.1">
    <property type="nucleotide sequence ID" value="NZ_BNBF01000004.1"/>
</dbReference>
<protein>
    <recommendedName>
        <fullName evidence="11">Transcriptional regulator WhiB</fullName>
    </recommendedName>
</protein>
<organism evidence="13 14">
    <name type="scientific">Streptomyces capoamus</name>
    <dbReference type="NCBI Taxonomy" id="68183"/>
    <lineage>
        <taxon>Bacteria</taxon>
        <taxon>Bacillati</taxon>
        <taxon>Actinomycetota</taxon>
        <taxon>Actinomycetes</taxon>
        <taxon>Kitasatosporales</taxon>
        <taxon>Streptomycetaceae</taxon>
        <taxon>Streptomyces</taxon>
    </lineage>
</organism>
<evidence type="ECO:0000256" key="11">
    <source>
        <dbReference type="HAMAP-Rule" id="MF_01479"/>
    </source>
</evidence>
<keyword evidence="9 11" id="KW-1015">Disulfide bond</keyword>
<evidence type="ECO:0000256" key="10">
    <source>
        <dbReference type="ARBA" id="ARBA00023163"/>
    </source>
</evidence>
<dbReference type="PANTHER" id="PTHR38839:SF6">
    <property type="entry name" value="TRANSCRIPTIONAL REGULATOR WHIB1"/>
    <property type="match status" value="1"/>
</dbReference>
<name>A0A919C3L0_9ACTN</name>
<evidence type="ECO:0000256" key="8">
    <source>
        <dbReference type="ARBA" id="ARBA00023125"/>
    </source>
</evidence>
<dbReference type="GO" id="GO:0045892">
    <property type="term" value="P:negative regulation of DNA-templated transcription"/>
    <property type="evidence" value="ECO:0007669"/>
    <property type="project" value="TreeGrafter"/>
</dbReference>
<dbReference type="EMBL" id="BNBF01000004">
    <property type="protein sequence ID" value="GHG41991.1"/>
    <property type="molecule type" value="Genomic_DNA"/>
</dbReference>
<evidence type="ECO:0000256" key="7">
    <source>
        <dbReference type="ARBA" id="ARBA00023015"/>
    </source>
</evidence>
<comment type="cofactor">
    <cofactor evidence="11">
        <name>[4Fe-4S] cluster</name>
        <dbReference type="ChEBI" id="CHEBI:49883"/>
    </cofactor>
    <text evidence="11">Binds 1 [4Fe-4S] cluster per subunit. Following nitrosylation of the [4Fe-4S] cluster binds 1 [4Fe-8(NO)] cluster per subunit.</text>
</comment>
<comment type="function">
    <text evidence="11">Acts as a transcriptional regulator. Probably redox-responsive. The apo- but not holo-form probably binds DNA.</text>
</comment>
<evidence type="ECO:0000259" key="12">
    <source>
        <dbReference type="PROSITE" id="PS51674"/>
    </source>
</evidence>
<evidence type="ECO:0000256" key="2">
    <source>
        <dbReference type="ARBA" id="ARBA00006597"/>
    </source>
</evidence>
<dbReference type="GO" id="GO:0047134">
    <property type="term" value="F:protein-disulfide reductase [NAD(P)H] activity"/>
    <property type="evidence" value="ECO:0007669"/>
    <property type="project" value="TreeGrafter"/>
</dbReference>
<evidence type="ECO:0000256" key="5">
    <source>
        <dbReference type="ARBA" id="ARBA00023004"/>
    </source>
</evidence>
<keyword evidence="4 11" id="KW-0479">Metal-binding</keyword>